<dbReference type="GO" id="GO:0019135">
    <property type="term" value="F:deoxyhypusine monooxygenase activity"/>
    <property type="evidence" value="ECO:0007669"/>
    <property type="project" value="TreeGrafter"/>
</dbReference>
<keyword evidence="3" id="KW-1185">Reference proteome</keyword>
<dbReference type="InterPro" id="IPR011989">
    <property type="entry name" value="ARM-like"/>
</dbReference>
<gene>
    <name evidence="2" type="ORF">OFUS_LOCUS11189</name>
</gene>
<evidence type="ECO:0000256" key="1">
    <source>
        <dbReference type="SAM" id="MobiDB-lite"/>
    </source>
</evidence>
<feature type="compositionally biased region" description="Basic and acidic residues" evidence="1">
    <location>
        <begin position="154"/>
        <end position="170"/>
    </location>
</feature>
<feature type="compositionally biased region" description="Polar residues" evidence="1">
    <location>
        <begin position="1234"/>
        <end position="1246"/>
    </location>
</feature>
<dbReference type="InterPro" id="IPR016024">
    <property type="entry name" value="ARM-type_fold"/>
</dbReference>
<name>A0A8J1T4W9_OWEFU</name>
<feature type="compositionally biased region" description="Polar residues" evidence="1">
    <location>
        <begin position="1127"/>
        <end position="1143"/>
    </location>
</feature>
<feature type="compositionally biased region" description="Low complexity" evidence="1">
    <location>
        <begin position="171"/>
        <end position="186"/>
    </location>
</feature>
<dbReference type="OrthoDB" id="5980716at2759"/>
<feature type="compositionally biased region" description="Basic and acidic residues" evidence="1">
    <location>
        <begin position="1095"/>
        <end position="1112"/>
    </location>
</feature>
<feature type="region of interest" description="Disordered" evidence="1">
    <location>
        <begin position="1126"/>
        <end position="1210"/>
    </location>
</feature>
<dbReference type="Pfam" id="PF13646">
    <property type="entry name" value="HEAT_2"/>
    <property type="match status" value="1"/>
</dbReference>
<comment type="caution">
    <text evidence="2">The sequence shown here is derived from an EMBL/GenBank/DDBJ whole genome shotgun (WGS) entry which is preliminary data.</text>
</comment>
<feature type="region of interest" description="Disordered" evidence="1">
    <location>
        <begin position="154"/>
        <end position="190"/>
    </location>
</feature>
<feature type="region of interest" description="Disordered" evidence="1">
    <location>
        <begin position="477"/>
        <end position="502"/>
    </location>
</feature>
<feature type="region of interest" description="Disordered" evidence="1">
    <location>
        <begin position="1234"/>
        <end position="1257"/>
    </location>
</feature>
<feature type="region of interest" description="Disordered" evidence="1">
    <location>
        <begin position="1045"/>
        <end position="1112"/>
    </location>
</feature>
<feature type="compositionally biased region" description="Low complexity" evidence="1">
    <location>
        <begin position="1144"/>
        <end position="1157"/>
    </location>
</feature>
<dbReference type="SUPFAM" id="SSF48371">
    <property type="entry name" value="ARM repeat"/>
    <property type="match status" value="1"/>
</dbReference>
<organism evidence="2 3">
    <name type="scientific">Owenia fusiformis</name>
    <name type="common">Polychaete worm</name>
    <dbReference type="NCBI Taxonomy" id="6347"/>
    <lineage>
        <taxon>Eukaryota</taxon>
        <taxon>Metazoa</taxon>
        <taxon>Spiralia</taxon>
        <taxon>Lophotrochozoa</taxon>
        <taxon>Annelida</taxon>
        <taxon>Polychaeta</taxon>
        <taxon>Sedentaria</taxon>
        <taxon>Canalipalpata</taxon>
        <taxon>Sabellida</taxon>
        <taxon>Oweniida</taxon>
        <taxon>Oweniidae</taxon>
        <taxon>Owenia</taxon>
    </lineage>
</organism>
<accession>A0A8J1T4W9</accession>
<dbReference type="PANTHER" id="PTHR12697">
    <property type="entry name" value="PBS LYASE HEAT-LIKE PROTEIN"/>
    <property type="match status" value="1"/>
</dbReference>
<protein>
    <submittedName>
        <fullName evidence="2">Uncharacterized protein</fullName>
    </submittedName>
</protein>
<dbReference type="PANTHER" id="PTHR12697:SF20">
    <property type="entry name" value="HEAT REPEAT-CONTAINING PROTEIN 4"/>
    <property type="match status" value="1"/>
</dbReference>
<proteinExistence type="predicted"/>
<reference evidence="2" key="1">
    <citation type="submission" date="2022-03" db="EMBL/GenBank/DDBJ databases">
        <authorList>
            <person name="Martin C."/>
        </authorList>
    </citation>
    <scope>NUCLEOTIDE SEQUENCE</scope>
</reference>
<feature type="compositionally biased region" description="Basic and acidic residues" evidence="1">
    <location>
        <begin position="488"/>
        <end position="498"/>
    </location>
</feature>
<feature type="compositionally biased region" description="Basic and acidic residues" evidence="1">
    <location>
        <begin position="1072"/>
        <end position="1086"/>
    </location>
</feature>
<dbReference type="EMBL" id="CAIIXF020000005">
    <property type="protein sequence ID" value="CAH1785083.1"/>
    <property type="molecule type" value="Genomic_DNA"/>
</dbReference>
<dbReference type="Proteomes" id="UP000749559">
    <property type="component" value="Unassembled WGS sequence"/>
</dbReference>
<dbReference type="AlphaFoldDB" id="A0A8J1T4W9"/>
<evidence type="ECO:0000313" key="2">
    <source>
        <dbReference type="EMBL" id="CAH1785083.1"/>
    </source>
</evidence>
<feature type="compositionally biased region" description="Polar residues" evidence="1">
    <location>
        <begin position="1158"/>
        <end position="1173"/>
    </location>
</feature>
<dbReference type="Gene3D" id="1.25.10.10">
    <property type="entry name" value="Leucine-rich Repeat Variant"/>
    <property type="match status" value="2"/>
</dbReference>
<feature type="compositionally biased region" description="Polar residues" evidence="1">
    <location>
        <begin position="1047"/>
        <end position="1065"/>
    </location>
</feature>
<sequence length="1257" mass="142764">MALNKQKALTQPQFFAVGAGVKIPQVGADERTYDVPKKQTPDTVLVTHPDLPVGVSDDYVKKISCDITFADDVVKDRSFHTMPYDEKYFKEALDISDIVSPRQKANILVGRHNQRGSDQKHMPCHLKKTAKHKLKPLKRQIMDKAIKLHQEAALRKSHKETHEELSKDTLPKSAPAKSAANKTAPSDSTNVFLTQSNVDAFNKANHDVSTPVTNKSKRQHDWSEYLMSILSEQTARWIVNTRMSDNEFNKETLDKMLALRYGKSSETELIRDNISEDEGEIEFRLVGKKDQAQPSDTKKWKKKGDNMVEKMRKQERPNTTVPYSDKTNAAFYRLPAGIRREKKYIDAEEKGAINQTAHRVHVKAYVPPSPPTLRDYMNPAVGDKAYNTENAYQQEWLTGGEQIYQQFGDRSKITMNSNNKYKKQLRNEFPGKPEAWFPETSDEKHKRLNHTTKVKRAEKGLHRWKSLPEPIDDTAETLNLMPPGYDSEYNRDPDPTERRKVRNNTSLSKIVEDWQSKWHLNSRYADSKANDLIHDMADIHPHIRLKAIATCSRAADYRPPRELGIELNPSQRQISQISLLPEEIFLCLECLLEDEVEQVKRAAAICLYTLEKPTPEAEEILRVALREDTSVDRWAAAQCLAYYGVCDSEVVGELVAQIMNSEDAIRHEQAAHLLAKLSNNSTLVHSMISEQLNSSSWRHKIIACKLLPKLHGQINKDLAQKLANLMWNDWHSEVRKVAAQTLGKCGHGKDVHDDLKERIISGNERERMDAVSKIGHLGLMTAKLLPTFLTCFNDQYVSVRIETCITCGNLRIVDEKIQNKLIFLATYDNIWKVKALALQALGKINVKSEEVRKCILWALRYEEEAGVRAEACHSLVKIGFHDREVIEILQNRFLVETSAVVKREIEFALEALGISPTQDMDMVAQVKSEVRKLCTRDNICAHIIEHEENVEQKENIQRMIAKKKPEPKVEITEKPRTASRAPTATRRLMSPIMSEGTFTPTADRELTALLTREATEMSQSDYQSQTMSRPQTGVSSYSYITEEMASETETTHTGVRSRMSHTSEGPSGFNFDSKEMVVEITPDPRDTSTSQTYRVDYRPPTRERPTNLDPDTLQRYEDALFEEGVNLAQSRDPTTVNEPPSKQNTTNNNNRSTHNDNLSVYSDSTQDSTSNGINDHKDTQTINNAKTNEDNADNTNEINPDTVDKSDANEIPLTDAITTDQLEIVDKIEVCSVTTDDLSTENTIDQNNDEQKSESGE</sequence>
<evidence type="ECO:0000313" key="3">
    <source>
        <dbReference type="Proteomes" id="UP000749559"/>
    </source>
</evidence>